<evidence type="ECO:0000313" key="1">
    <source>
        <dbReference type="EMBL" id="KUK45360.1"/>
    </source>
</evidence>
<reference evidence="2" key="1">
    <citation type="journal article" date="2015" name="MBio">
        <title>Genome-resolved metagenomic analysis reveals roles for candidate phyla and other microbial community members in biogeochemical transformations in oil reservoirs.</title>
        <authorList>
            <person name="Hu P."/>
            <person name="Tom L."/>
            <person name="Singh A."/>
            <person name="Thomas B.C."/>
            <person name="Baker B.J."/>
            <person name="Piceno Y.M."/>
            <person name="Andersen G.L."/>
            <person name="Banfield J.F."/>
        </authorList>
    </citation>
    <scope>NUCLEOTIDE SEQUENCE [LARGE SCALE GENOMIC DNA]</scope>
    <source>
        <strain evidence="2">56_747</strain>
    </source>
</reference>
<proteinExistence type="predicted"/>
<protein>
    <submittedName>
        <fullName evidence="2">Uncharacterized protein</fullName>
    </submittedName>
</protein>
<sequence length="192" mass="21674">MAKKAALLVSALILIGAYALFFGGEDDFPSGGFCGRDMPDPYYLDLKPADVQNPDDVIRYSSSIKGYAEDLDVFERAAFYEWYFKSHGFDVSFAYAEKFADTENDHLWLLVRNRKGEVIEVDPSFSEVGGSSMVPLDRAYAVRDREFDDIYSAKEALGEDAVTWWRDEKACKVLNENVLVTEKERAQSMADA</sequence>
<organism evidence="2 3">
    <name type="scientific">Methanothrix harundinacea</name>
    <dbReference type="NCBI Taxonomy" id="301375"/>
    <lineage>
        <taxon>Archaea</taxon>
        <taxon>Methanobacteriati</taxon>
        <taxon>Methanobacteriota</taxon>
        <taxon>Stenosarchaea group</taxon>
        <taxon>Methanomicrobia</taxon>
        <taxon>Methanotrichales</taxon>
        <taxon>Methanotrichaceae</taxon>
        <taxon>Methanothrix</taxon>
    </lineage>
</organism>
<evidence type="ECO:0000313" key="2">
    <source>
        <dbReference type="EMBL" id="KUK97720.1"/>
    </source>
</evidence>
<dbReference type="AlphaFoldDB" id="A0A124G3R1"/>
<reference evidence="3 4" key="2">
    <citation type="journal article" date="2015" name="MBio">
        <title>Genome-Resolved Metagenomic Analysis Reveals Roles for Candidate Phyla and Other Microbial Community Members in Biogeochemical Transformations in Oil Reservoirs.</title>
        <authorList>
            <person name="Hu P."/>
            <person name="Tom L."/>
            <person name="Singh A."/>
            <person name="Thomas B.C."/>
            <person name="Baker B.J."/>
            <person name="Piceno Y.M."/>
            <person name="Andersen G.L."/>
            <person name="Banfield J.F."/>
        </authorList>
    </citation>
    <scope>NUCLEOTIDE SEQUENCE [LARGE SCALE GENOMIC DNA]</scope>
    <source>
        <strain evidence="1">57_489</strain>
    </source>
</reference>
<dbReference type="EMBL" id="LGHB01000001">
    <property type="protein sequence ID" value="KUK97720.1"/>
    <property type="molecule type" value="Genomic_DNA"/>
</dbReference>
<dbReference type="PATRIC" id="fig|301375.6.peg.1145"/>
<gene>
    <name evidence="1" type="ORF">XD72_0263</name>
    <name evidence="2" type="ORF">XE07_0134</name>
</gene>
<evidence type="ECO:0000313" key="4">
    <source>
        <dbReference type="Proteomes" id="UP000057043"/>
    </source>
</evidence>
<accession>A0A124G3R1</accession>
<evidence type="ECO:0000313" key="3">
    <source>
        <dbReference type="Proteomes" id="UP000053961"/>
    </source>
</evidence>
<dbReference type="Proteomes" id="UP000057043">
    <property type="component" value="Unassembled WGS sequence"/>
</dbReference>
<name>A0A124G3R1_9EURY</name>
<dbReference type="EMBL" id="LGFT01000004">
    <property type="protein sequence ID" value="KUK45360.1"/>
    <property type="molecule type" value="Genomic_DNA"/>
</dbReference>
<comment type="caution">
    <text evidence="2">The sequence shown here is derived from an EMBL/GenBank/DDBJ whole genome shotgun (WGS) entry which is preliminary data.</text>
</comment>
<dbReference type="Proteomes" id="UP000053961">
    <property type="component" value="Unassembled WGS sequence"/>
</dbReference>